<evidence type="ECO:0000313" key="1">
    <source>
        <dbReference type="EMBL" id="SET79419.1"/>
    </source>
</evidence>
<protein>
    <submittedName>
        <fullName evidence="1">Uncharacterized protein</fullName>
    </submittedName>
</protein>
<accession>A0A1I0H6P9</accession>
<dbReference type="RefSeq" id="WP_091081053.1">
    <property type="nucleotide sequence ID" value="NZ_FOHX01000004.1"/>
</dbReference>
<dbReference type="EMBL" id="FOHX01000004">
    <property type="protein sequence ID" value="SET79419.1"/>
    <property type="molecule type" value="Genomic_DNA"/>
</dbReference>
<proteinExistence type="predicted"/>
<gene>
    <name evidence="1" type="ORF">SAMN05421811_104151</name>
</gene>
<keyword evidence="2" id="KW-1185">Reference proteome</keyword>
<dbReference type="AlphaFoldDB" id="A0A1I0H6P9"/>
<evidence type="ECO:0000313" key="2">
    <source>
        <dbReference type="Proteomes" id="UP000199361"/>
    </source>
</evidence>
<name>A0A1I0H6P9_9ACTN</name>
<dbReference type="STRING" id="568860.SAMN05421811_104151"/>
<reference evidence="1 2" key="1">
    <citation type="submission" date="2016-10" db="EMBL/GenBank/DDBJ databases">
        <authorList>
            <person name="de Groot N.N."/>
        </authorList>
    </citation>
    <scope>NUCLEOTIDE SEQUENCE [LARGE SCALE GENOMIC DNA]</scope>
    <source>
        <strain evidence="1 2">CGMCC 4.5598</strain>
    </source>
</reference>
<sequence>MPARISREDALLLGGAVPMMVLRAAEPVVQLPRFRLAGNGRPATCSGCVLTPGVTFSLVEGPGRFRLLVEGITHHDEADGRFAWLDHVERAGGAVIAVVGRWDAAYDWAGLAAGGRARGGYVPIVRRAGREARGFRTS</sequence>
<dbReference type="OrthoDB" id="3539205at2"/>
<dbReference type="Proteomes" id="UP000199361">
    <property type="component" value="Unassembled WGS sequence"/>
</dbReference>
<organism evidence="1 2">
    <name type="scientific">Nonomuraea wenchangensis</name>
    <dbReference type="NCBI Taxonomy" id="568860"/>
    <lineage>
        <taxon>Bacteria</taxon>
        <taxon>Bacillati</taxon>
        <taxon>Actinomycetota</taxon>
        <taxon>Actinomycetes</taxon>
        <taxon>Streptosporangiales</taxon>
        <taxon>Streptosporangiaceae</taxon>
        <taxon>Nonomuraea</taxon>
    </lineage>
</organism>